<name>A0A0L0S416_ALLM3</name>
<keyword evidence="4 10" id="KW-0812">Transmembrane</keyword>
<keyword evidence="6" id="KW-0999">Mitochondrion inner membrane</keyword>
<organism evidence="13 14">
    <name type="scientific">Allomyces macrogynus (strain ATCC 38327)</name>
    <name type="common">Allomyces javanicus var. macrogynus</name>
    <dbReference type="NCBI Taxonomy" id="578462"/>
    <lineage>
        <taxon>Eukaryota</taxon>
        <taxon>Fungi</taxon>
        <taxon>Fungi incertae sedis</taxon>
        <taxon>Blastocladiomycota</taxon>
        <taxon>Blastocladiomycetes</taxon>
        <taxon>Blastocladiales</taxon>
        <taxon>Blastocladiaceae</taxon>
        <taxon>Allomyces</taxon>
    </lineage>
</organism>
<keyword evidence="14" id="KW-1185">Reference proteome</keyword>
<dbReference type="OrthoDB" id="1747031at2759"/>
<evidence type="ECO:0000256" key="6">
    <source>
        <dbReference type="ARBA" id="ARBA00022792"/>
    </source>
</evidence>
<dbReference type="AlphaFoldDB" id="A0A0L0S416"/>
<feature type="region of interest" description="Disordered" evidence="12">
    <location>
        <begin position="1"/>
        <end position="52"/>
    </location>
</feature>
<dbReference type="EMBL" id="GG745331">
    <property type="protein sequence ID" value="KNE57297.1"/>
    <property type="molecule type" value="Genomic_DNA"/>
</dbReference>
<dbReference type="VEuPathDB" id="FungiDB:AMAG_03025"/>
<evidence type="ECO:0000256" key="12">
    <source>
        <dbReference type="SAM" id="MobiDB-lite"/>
    </source>
</evidence>
<dbReference type="PANTHER" id="PTHR45760:SF2">
    <property type="entry name" value="FI19922P1-RELATED"/>
    <property type="match status" value="1"/>
</dbReference>
<feature type="compositionally biased region" description="Low complexity" evidence="12">
    <location>
        <begin position="1"/>
        <end position="40"/>
    </location>
</feature>
<dbReference type="PROSITE" id="PS50920">
    <property type="entry name" value="SOLCAR"/>
    <property type="match status" value="3"/>
</dbReference>
<dbReference type="Gene3D" id="1.50.40.10">
    <property type="entry name" value="Mitochondrial carrier domain"/>
    <property type="match status" value="2"/>
</dbReference>
<accession>A0A0L0S416</accession>
<dbReference type="InterPro" id="IPR045315">
    <property type="entry name" value="Mtm1-like"/>
</dbReference>
<reference evidence="13 14" key="1">
    <citation type="submission" date="2009-11" db="EMBL/GenBank/DDBJ databases">
        <title>Annotation of Allomyces macrogynus ATCC 38327.</title>
        <authorList>
            <consortium name="The Broad Institute Genome Sequencing Platform"/>
            <person name="Russ C."/>
            <person name="Cuomo C."/>
            <person name="Burger G."/>
            <person name="Gray M.W."/>
            <person name="Holland P.W.H."/>
            <person name="King N."/>
            <person name="Lang F.B.F."/>
            <person name="Roger A.J."/>
            <person name="Ruiz-Trillo I."/>
            <person name="Young S.K."/>
            <person name="Zeng Q."/>
            <person name="Gargeya S."/>
            <person name="Fitzgerald M."/>
            <person name="Haas B."/>
            <person name="Abouelleil A."/>
            <person name="Alvarado L."/>
            <person name="Arachchi H.M."/>
            <person name="Berlin A."/>
            <person name="Chapman S.B."/>
            <person name="Gearin G."/>
            <person name="Goldberg J."/>
            <person name="Griggs A."/>
            <person name="Gujja S."/>
            <person name="Hansen M."/>
            <person name="Heiman D."/>
            <person name="Howarth C."/>
            <person name="Larimer J."/>
            <person name="Lui A."/>
            <person name="MacDonald P.J.P."/>
            <person name="McCowen C."/>
            <person name="Montmayeur A."/>
            <person name="Murphy C."/>
            <person name="Neiman D."/>
            <person name="Pearson M."/>
            <person name="Priest M."/>
            <person name="Roberts A."/>
            <person name="Saif S."/>
            <person name="Shea T."/>
            <person name="Sisk P."/>
            <person name="Stolte C."/>
            <person name="Sykes S."/>
            <person name="Wortman J."/>
            <person name="Nusbaum C."/>
            <person name="Birren B."/>
        </authorList>
    </citation>
    <scope>NUCLEOTIDE SEQUENCE [LARGE SCALE GENOMIC DNA]</scope>
    <source>
        <strain evidence="13 14">ATCC 38327</strain>
    </source>
</reference>
<comment type="similarity">
    <text evidence="2 11">Belongs to the mitochondrial carrier (TC 2.A.29) family.</text>
</comment>
<evidence type="ECO:0000313" key="14">
    <source>
        <dbReference type="Proteomes" id="UP000054350"/>
    </source>
</evidence>
<gene>
    <name evidence="13" type="ORF">AMAG_03025</name>
</gene>
<dbReference type="STRING" id="578462.A0A0L0S416"/>
<evidence type="ECO:0000256" key="2">
    <source>
        <dbReference type="ARBA" id="ARBA00006375"/>
    </source>
</evidence>
<dbReference type="PANTHER" id="PTHR45760">
    <property type="entry name" value="FI19922P1-RELATED"/>
    <property type="match status" value="1"/>
</dbReference>
<evidence type="ECO:0000256" key="5">
    <source>
        <dbReference type="ARBA" id="ARBA00022737"/>
    </source>
</evidence>
<evidence type="ECO:0000256" key="8">
    <source>
        <dbReference type="ARBA" id="ARBA00023128"/>
    </source>
</evidence>
<evidence type="ECO:0000256" key="4">
    <source>
        <dbReference type="ARBA" id="ARBA00022692"/>
    </source>
</evidence>
<dbReference type="Proteomes" id="UP000054350">
    <property type="component" value="Unassembled WGS sequence"/>
</dbReference>
<dbReference type="GO" id="GO:1990542">
    <property type="term" value="P:mitochondrial transmembrane transport"/>
    <property type="evidence" value="ECO:0007669"/>
    <property type="project" value="InterPro"/>
</dbReference>
<keyword evidence="7" id="KW-1133">Transmembrane helix</keyword>
<feature type="repeat" description="Solcar" evidence="10">
    <location>
        <begin position="139"/>
        <end position="232"/>
    </location>
</feature>
<keyword evidence="8" id="KW-0496">Mitochondrion</keyword>
<keyword evidence="5" id="KW-0677">Repeat</keyword>
<evidence type="ECO:0000256" key="3">
    <source>
        <dbReference type="ARBA" id="ARBA00022448"/>
    </source>
</evidence>
<dbReference type="GO" id="GO:0005743">
    <property type="term" value="C:mitochondrial inner membrane"/>
    <property type="evidence" value="ECO:0007669"/>
    <property type="project" value="UniProtKB-SubCell"/>
</dbReference>
<feature type="repeat" description="Solcar" evidence="10">
    <location>
        <begin position="240"/>
        <end position="327"/>
    </location>
</feature>
<evidence type="ECO:0000256" key="1">
    <source>
        <dbReference type="ARBA" id="ARBA00004448"/>
    </source>
</evidence>
<evidence type="ECO:0000256" key="11">
    <source>
        <dbReference type="RuleBase" id="RU000488"/>
    </source>
</evidence>
<sequence>MTATAASSTAPSTINASSPPGHVSAASPRSSAIASSQAPSPATPDPEPSDYTLRPAERLVSALTGSLLTSLLVTPLDVVKTRMQAATPSSPAPTTVMGPRIAHHPPMALRRIWLAAVARMRPPQPQPGPSHLAITACCREVFFSGSVRSHPCASGPCHSRVHPRGLHAPAVAAATVGTGVGAPAHRGTLDAMVHIARAEGASALWRGLAPTLIMSLPANVIYFMGYDWLRAVVVDNQLASEGSAALFAGGFARTVAVAVISPLELVRTRMQGNHAAQASIQRILHQIRGQTRQYGARYLWRGLSATLWRDVPFSALYWYNYESFKARYTALLPASDSPLVPSFFAGATSGMIAAIVTTPFDVAKTRRQLAHAPHTHRQHHPAARPSVWRQLREIAKVEGPRALFAGIVPRVAKVAPACAIMISTYEYGKYFFGTVRHSTAGAAAVATTRATEEV</sequence>
<proteinExistence type="inferred from homology"/>
<evidence type="ECO:0008006" key="15">
    <source>
        <dbReference type="Google" id="ProtNLM"/>
    </source>
</evidence>
<evidence type="ECO:0000256" key="10">
    <source>
        <dbReference type="PROSITE-ProRule" id="PRU00282"/>
    </source>
</evidence>
<protein>
    <recommendedName>
        <fullName evidence="15">Solute carrier family 25 member 40</fullName>
    </recommendedName>
</protein>
<dbReference type="SUPFAM" id="SSF103506">
    <property type="entry name" value="Mitochondrial carrier"/>
    <property type="match status" value="1"/>
</dbReference>
<reference evidence="14" key="2">
    <citation type="submission" date="2009-11" db="EMBL/GenBank/DDBJ databases">
        <title>The Genome Sequence of Allomyces macrogynus strain ATCC 38327.</title>
        <authorList>
            <consortium name="The Broad Institute Genome Sequencing Platform"/>
            <person name="Russ C."/>
            <person name="Cuomo C."/>
            <person name="Shea T."/>
            <person name="Young S.K."/>
            <person name="Zeng Q."/>
            <person name="Koehrsen M."/>
            <person name="Haas B."/>
            <person name="Borodovsky M."/>
            <person name="Guigo R."/>
            <person name="Alvarado L."/>
            <person name="Berlin A."/>
            <person name="Borenstein D."/>
            <person name="Chen Z."/>
            <person name="Engels R."/>
            <person name="Freedman E."/>
            <person name="Gellesch M."/>
            <person name="Goldberg J."/>
            <person name="Griggs A."/>
            <person name="Gujja S."/>
            <person name="Heiman D."/>
            <person name="Hepburn T."/>
            <person name="Howarth C."/>
            <person name="Jen D."/>
            <person name="Larson L."/>
            <person name="Lewis B."/>
            <person name="Mehta T."/>
            <person name="Park D."/>
            <person name="Pearson M."/>
            <person name="Roberts A."/>
            <person name="Saif S."/>
            <person name="Shenoy N."/>
            <person name="Sisk P."/>
            <person name="Stolte C."/>
            <person name="Sykes S."/>
            <person name="Walk T."/>
            <person name="White J."/>
            <person name="Yandava C."/>
            <person name="Burger G."/>
            <person name="Gray M.W."/>
            <person name="Holland P.W.H."/>
            <person name="King N."/>
            <person name="Lang F.B.F."/>
            <person name="Roger A.J."/>
            <person name="Ruiz-Trillo I."/>
            <person name="Lander E."/>
            <person name="Nusbaum C."/>
        </authorList>
    </citation>
    <scope>NUCLEOTIDE SEQUENCE [LARGE SCALE GENOMIC DNA]</scope>
    <source>
        <strain evidence="14">ATCC 38327</strain>
    </source>
</reference>
<keyword evidence="3 11" id="KW-0813">Transport</keyword>
<dbReference type="OMA" id="EPTFWFS"/>
<dbReference type="eggNOG" id="KOG0761">
    <property type="taxonomic scope" value="Eukaryota"/>
</dbReference>
<evidence type="ECO:0000313" key="13">
    <source>
        <dbReference type="EMBL" id="KNE57297.1"/>
    </source>
</evidence>
<comment type="subcellular location">
    <subcellularLocation>
        <location evidence="1">Mitochondrion inner membrane</location>
        <topology evidence="1">Multi-pass membrane protein</topology>
    </subcellularLocation>
</comment>
<dbReference type="Pfam" id="PF00153">
    <property type="entry name" value="Mito_carr"/>
    <property type="match status" value="4"/>
</dbReference>
<keyword evidence="9 10" id="KW-0472">Membrane</keyword>
<dbReference type="InterPro" id="IPR018108">
    <property type="entry name" value="MCP_transmembrane"/>
</dbReference>
<evidence type="ECO:0000256" key="7">
    <source>
        <dbReference type="ARBA" id="ARBA00022989"/>
    </source>
</evidence>
<feature type="repeat" description="Solcar" evidence="10">
    <location>
        <begin position="337"/>
        <end position="431"/>
    </location>
</feature>
<dbReference type="InterPro" id="IPR023395">
    <property type="entry name" value="MCP_dom_sf"/>
</dbReference>
<evidence type="ECO:0000256" key="9">
    <source>
        <dbReference type="ARBA" id="ARBA00023136"/>
    </source>
</evidence>